<evidence type="ECO:0000256" key="1">
    <source>
        <dbReference type="SAM" id="Phobius"/>
    </source>
</evidence>
<dbReference type="EMBL" id="JBDPZD010000004">
    <property type="protein sequence ID" value="MEO3692586.1"/>
    <property type="molecule type" value="Genomic_DNA"/>
</dbReference>
<dbReference type="RefSeq" id="WP_347705411.1">
    <property type="nucleotide sequence ID" value="NZ_JBDPZD010000004.1"/>
</dbReference>
<gene>
    <name evidence="4" type="ORF">ABDJ85_14000</name>
</gene>
<dbReference type="InterPro" id="IPR013424">
    <property type="entry name" value="Ice-binding_C"/>
</dbReference>
<sequence>MLKLVRALCLTACSLGSLTAWAAPDVWVGGVAPTPDPIFATSSGVLEAYYTAAMPGGLTVLVGVSVNGVDLPTLGLNNHASAYGDMLQLGSVNAGDKLEFFIQVVDGARYYTNPARNPDSFNHAWVSTYAGDIKVPAGTNIAFEDLSGGGDLNYRDHGITFRIAGAVPEPASALMMLLGVAGIAGLRRSKRR</sequence>
<comment type="caution">
    <text evidence="4">The sequence shown here is derived from an EMBL/GenBank/DDBJ whole genome shotgun (WGS) entry which is preliminary data.</text>
</comment>
<evidence type="ECO:0000313" key="4">
    <source>
        <dbReference type="EMBL" id="MEO3692586.1"/>
    </source>
</evidence>
<evidence type="ECO:0000313" key="5">
    <source>
        <dbReference type="Proteomes" id="UP001495147"/>
    </source>
</evidence>
<feature type="domain" description="Ice-binding protein C-terminal" evidence="3">
    <location>
        <begin position="166"/>
        <end position="191"/>
    </location>
</feature>
<organism evidence="4 5">
    <name type="scientific">Roseateles paludis</name>
    <dbReference type="NCBI Taxonomy" id="3145238"/>
    <lineage>
        <taxon>Bacteria</taxon>
        <taxon>Pseudomonadati</taxon>
        <taxon>Pseudomonadota</taxon>
        <taxon>Betaproteobacteria</taxon>
        <taxon>Burkholderiales</taxon>
        <taxon>Sphaerotilaceae</taxon>
        <taxon>Roseateles</taxon>
    </lineage>
</organism>
<keyword evidence="2" id="KW-0732">Signal</keyword>
<dbReference type="Pfam" id="PF07589">
    <property type="entry name" value="PEP-CTERM"/>
    <property type="match status" value="1"/>
</dbReference>
<proteinExistence type="predicted"/>
<feature type="signal peptide" evidence="2">
    <location>
        <begin position="1"/>
        <end position="22"/>
    </location>
</feature>
<protein>
    <submittedName>
        <fullName evidence="4">PEP-CTERM sorting domain-containing protein</fullName>
    </submittedName>
</protein>
<name>A0ABV0G4C6_9BURK</name>
<evidence type="ECO:0000256" key="2">
    <source>
        <dbReference type="SAM" id="SignalP"/>
    </source>
</evidence>
<keyword evidence="5" id="KW-1185">Reference proteome</keyword>
<reference evidence="4 5" key="1">
    <citation type="submission" date="2024-05" db="EMBL/GenBank/DDBJ databases">
        <title>Roseateles sp. DJS-2-20 16S ribosomal RNA gene Genome sequencing and assembly.</title>
        <authorList>
            <person name="Woo H."/>
        </authorList>
    </citation>
    <scope>NUCLEOTIDE SEQUENCE [LARGE SCALE GENOMIC DNA]</scope>
    <source>
        <strain evidence="4 5">DJS-2-20</strain>
    </source>
</reference>
<feature type="transmembrane region" description="Helical" evidence="1">
    <location>
        <begin position="170"/>
        <end position="186"/>
    </location>
</feature>
<dbReference type="Proteomes" id="UP001495147">
    <property type="component" value="Unassembled WGS sequence"/>
</dbReference>
<feature type="chain" id="PRO_5045217669" evidence="2">
    <location>
        <begin position="23"/>
        <end position="192"/>
    </location>
</feature>
<keyword evidence="1" id="KW-0812">Transmembrane</keyword>
<accession>A0ABV0G4C6</accession>
<keyword evidence="1" id="KW-0472">Membrane</keyword>
<keyword evidence="1" id="KW-1133">Transmembrane helix</keyword>
<evidence type="ECO:0000259" key="3">
    <source>
        <dbReference type="Pfam" id="PF07589"/>
    </source>
</evidence>
<dbReference type="NCBIfam" id="TIGR02595">
    <property type="entry name" value="PEP_CTERM"/>
    <property type="match status" value="1"/>
</dbReference>